<dbReference type="GO" id="GO:0050242">
    <property type="term" value="F:pyruvate, phosphate dikinase activity"/>
    <property type="evidence" value="ECO:0007669"/>
    <property type="project" value="UniProtKB-EC"/>
</dbReference>
<feature type="domain" description="PEP-utilising enzyme C-terminal" evidence="15">
    <location>
        <begin position="528"/>
        <end position="879"/>
    </location>
</feature>
<feature type="domain" description="Pyruvate phosphate dikinase AMP/ATP-binding" evidence="14">
    <location>
        <begin position="312"/>
        <end position="368"/>
    </location>
</feature>
<dbReference type="Pfam" id="PF00391">
    <property type="entry name" value="PEP-utilizers"/>
    <property type="match status" value="1"/>
</dbReference>
<dbReference type="PANTHER" id="PTHR22931">
    <property type="entry name" value="PHOSPHOENOLPYRUVATE DIKINASE-RELATED"/>
    <property type="match status" value="1"/>
</dbReference>
<protein>
    <recommendedName>
        <fullName evidence="5 12">Pyruvate, phosphate dikinase</fullName>
        <ecNumber evidence="4 12">2.7.9.1</ecNumber>
    </recommendedName>
</protein>
<keyword evidence="11" id="KW-0460">Magnesium</keyword>
<dbReference type="InterPro" id="IPR013815">
    <property type="entry name" value="ATP_grasp_subdomain_1"/>
</dbReference>
<dbReference type="PANTHER" id="PTHR22931:SF9">
    <property type="entry name" value="PYRUVATE, PHOSPHATE DIKINASE 1, CHLOROPLASTIC"/>
    <property type="match status" value="1"/>
</dbReference>
<comment type="function">
    <text evidence="2">Catalyzes the reversible phosphorylation of pyruvate and phosphate.</text>
</comment>
<keyword evidence="9" id="KW-0418">Kinase</keyword>
<evidence type="ECO:0000259" key="14">
    <source>
        <dbReference type="Pfam" id="PF01326"/>
    </source>
</evidence>
<evidence type="ECO:0000256" key="10">
    <source>
        <dbReference type="ARBA" id="ARBA00022840"/>
    </source>
</evidence>
<name>A0ABT1WC03_9PROT</name>
<dbReference type="InterPro" id="IPR010121">
    <property type="entry name" value="Pyruvate_phosphate_dikinase"/>
</dbReference>
<gene>
    <name evidence="16" type="primary">ppdK</name>
    <name evidence="16" type="ORF">NFI95_12940</name>
</gene>
<evidence type="ECO:0000256" key="2">
    <source>
        <dbReference type="ARBA" id="ARBA00003144"/>
    </source>
</evidence>
<evidence type="ECO:0000256" key="12">
    <source>
        <dbReference type="PIRNR" id="PIRNR000853"/>
    </source>
</evidence>
<dbReference type="InterPro" id="IPR015813">
    <property type="entry name" value="Pyrv/PenolPyrv_kinase-like_dom"/>
</dbReference>
<dbReference type="SUPFAM" id="SSF52009">
    <property type="entry name" value="Phosphohistidine domain"/>
    <property type="match status" value="1"/>
</dbReference>
<evidence type="ECO:0000256" key="7">
    <source>
        <dbReference type="ARBA" id="ARBA00022723"/>
    </source>
</evidence>
<feature type="domain" description="PEP-utilising enzyme mobile" evidence="13">
    <location>
        <begin position="432"/>
        <end position="513"/>
    </location>
</feature>
<keyword evidence="7" id="KW-0479">Metal-binding</keyword>
<dbReference type="PROSITE" id="PS00370">
    <property type="entry name" value="PEP_ENZYMES_PHOS_SITE"/>
    <property type="match status" value="1"/>
</dbReference>
<keyword evidence="6 16" id="KW-0808">Transferase</keyword>
<evidence type="ECO:0000313" key="17">
    <source>
        <dbReference type="Proteomes" id="UP001524587"/>
    </source>
</evidence>
<dbReference type="InterPro" id="IPR036637">
    <property type="entry name" value="Phosphohistidine_dom_sf"/>
</dbReference>
<evidence type="ECO:0000256" key="6">
    <source>
        <dbReference type="ARBA" id="ARBA00022679"/>
    </source>
</evidence>
<keyword evidence="10" id="KW-0067">ATP-binding</keyword>
<reference evidence="16 17" key="1">
    <citation type="submission" date="2022-06" db="EMBL/GenBank/DDBJ databases">
        <title>Endosaccharibacter gen. nov., sp. nov., endophytic bacteria isolated from sugarcane.</title>
        <authorList>
            <person name="Pitiwittayakul N."/>
            <person name="Yukphan P."/>
            <person name="Charoenyingcharoen P."/>
            <person name="Tanasupawat S."/>
        </authorList>
    </citation>
    <scope>NUCLEOTIDE SEQUENCE [LARGE SCALE GENOMIC DNA]</scope>
    <source>
        <strain evidence="16 17">KSS8</strain>
    </source>
</reference>
<dbReference type="Pfam" id="PF01326">
    <property type="entry name" value="PPDK_N"/>
    <property type="match status" value="3"/>
</dbReference>
<evidence type="ECO:0000256" key="5">
    <source>
        <dbReference type="ARBA" id="ARBA00020138"/>
    </source>
</evidence>
<accession>A0ABT1WC03</accession>
<dbReference type="Gene3D" id="1.20.80.30">
    <property type="match status" value="1"/>
</dbReference>
<dbReference type="PIRSF" id="PIRSF000853">
    <property type="entry name" value="PPDK"/>
    <property type="match status" value="1"/>
</dbReference>
<comment type="caution">
    <text evidence="16">The sequence shown here is derived from an EMBL/GenBank/DDBJ whole genome shotgun (WGS) entry which is preliminary data.</text>
</comment>
<dbReference type="InterPro" id="IPR000121">
    <property type="entry name" value="PEP_util_C"/>
</dbReference>
<keyword evidence="16" id="KW-0670">Pyruvate</keyword>
<evidence type="ECO:0000259" key="13">
    <source>
        <dbReference type="Pfam" id="PF00391"/>
    </source>
</evidence>
<dbReference type="InterPro" id="IPR040442">
    <property type="entry name" value="Pyrv_kinase-like_dom_sf"/>
</dbReference>
<evidence type="ECO:0000313" key="16">
    <source>
        <dbReference type="EMBL" id="MCQ8279348.1"/>
    </source>
</evidence>
<evidence type="ECO:0000256" key="1">
    <source>
        <dbReference type="ARBA" id="ARBA00001946"/>
    </source>
</evidence>
<dbReference type="Gene3D" id="3.30.1490.20">
    <property type="entry name" value="ATP-grasp fold, A domain"/>
    <property type="match status" value="1"/>
</dbReference>
<dbReference type="InterPro" id="IPR008279">
    <property type="entry name" value="PEP-util_enz_mobile_dom"/>
</dbReference>
<dbReference type="Pfam" id="PF02896">
    <property type="entry name" value="PEP-utilizers_C"/>
    <property type="match status" value="1"/>
</dbReference>
<dbReference type="Gene3D" id="3.20.20.60">
    <property type="entry name" value="Phosphoenolpyruvate-binding domains"/>
    <property type="match status" value="1"/>
</dbReference>
<evidence type="ECO:0000256" key="4">
    <source>
        <dbReference type="ARBA" id="ARBA00011994"/>
    </source>
</evidence>
<dbReference type="InterPro" id="IPR002192">
    <property type="entry name" value="PPDK_AMP/ATP-bd"/>
</dbReference>
<organism evidence="16 17">
    <name type="scientific">Endosaccharibacter trunci</name>
    <dbReference type="NCBI Taxonomy" id="2812733"/>
    <lineage>
        <taxon>Bacteria</taxon>
        <taxon>Pseudomonadati</taxon>
        <taxon>Pseudomonadota</taxon>
        <taxon>Alphaproteobacteria</taxon>
        <taxon>Acetobacterales</taxon>
        <taxon>Acetobacteraceae</taxon>
        <taxon>Endosaccharibacter</taxon>
    </lineage>
</organism>
<evidence type="ECO:0000256" key="11">
    <source>
        <dbReference type="ARBA" id="ARBA00022842"/>
    </source>
</evidence>
<dbReference type="EC" id="2.7.9.1" evidence="4 12"/>
<dbReference type="InterPro" id="IPR023151">
    <property type="entry name" value="PEP_util_CS"/>
</dbReference>
<dbReference type="Gene3D" id="3.50.30.10">
    <property type="entry name" value="Phosphohistidine domain"/>
    <property type="match status" value="1"/>
</dbReference>
<comment type="similarity">
    <text evidence="3 12">Belongs to the PEP-utilizing enzyme family.</text>
</comment>
<evidence type="ECO:0000259" key="15">
    <source>
        <dbReference type="Pfam" id="PF02896"/>
    </source>
</evidence>
<comment type="cofactor">
    <cofactor evidence="1 12">
        <name>Mg(2+)</name>
        <dbReference type="ChEBI" id="CHEBI:18420"/>
    </cofactor>
</comment>
<dbReference type="EMBL" id="JAMSKV010000011">
    <property type="protein sequence ID" value="MCQ8279348.1"/>
    <property type="molecule type" value="Genomic_DNA"/>
</dbReference>
<comment type="catalytic activity">
    <reaction evidence="12">
        <text>pyruvate + phosphate + ATP = phosphoenolpyruvate + AMP + diphosphate + H(+)</text>
        <dbReference type="Rhea" id="RHEA:10756"/>
        <dbReference type="ChEBI" id="CHEBI:15361"/>
        <dbReference type="ChEBI" id="CHEBI:15378"/>
        <dbReference type="ChEBI" id="CHEBI:30616"/>
        <dbReference type="ChEBI" id="CHEBI:33019"/>
        <dbReference type="ChEBI" id="CHEBI:43474"/>
        <dbReference type="ChEBI" id="CHEBI:58702"/>
        <dbReference type="ChEBI" id="CHEBI:456215"/>
        <dbReference type="EC" id="2.7.9.1"/>
    </reaction>
</comment>
<dbReference type="InterPro" id="IPR018274">
    <property type="entry name" value="PEP_util_AS"/>
</dbReference>
<feature type="domain" description="Pyruvate phosphate dikinase AMP/ATP-binding" evidence="14">
    <location>
        <begin position="21"/>
        <end position="57"/>
    </location>
</feature>
<dbReference type="Proteomes" id="UP001524587">
    <property type="component" value="Unassembled WGS sequence"/>
</dbReference>
<dbReference type="Gene3D" id="1.10.189.10">
    <property type="entry name" value="Pyruvate Phosphate Dikinase, domain 2"/>
    <property type="match status" value="1"/>
</dbReference>
<evidence type="ECO:0000256" key="9">
    <source>
        <dbReference type="ARBA" id="ARBA00022777"/>
    </source>
</evidence>
<evidence type="ECO:0000256" key="8">
    <source>
        <dbReference type="ARBA" id="ARBA00022741"/>
    </source>
</evidence>
<keyword evidence="17" id="KW-1185">Reference proteome</keyword>
<proteinExistence type="inferred from homology"/>
<dbReference type="RefSeq" id="WP_422864834.1">
    <property type="nucleotide sequence ID" value="NZ_JAMSKV010000011.1"/>
</dbReference>
<dbReference type="Gene3D" id="3.30.470.20">
    <property type="entry name" value="ATP-grasp fold, B domain"/>
    <property type="match status" value="1"/>
</dbReference>
<feature type="domain" description="Pyruvate phosphate dikinase AMP/ATP-binding" evidence="14">
    <location>
        <begin position="64"/>
        <end position="294"/>
    </location>
</feature>
<dbReference type="PROSITE" id="PS00742">
    <property type="entry name" value="PEP_ENZYMES_2"/>
    <property type="match status" value="1"/>
</dbReference>
<evidence type="ECO:0000256" key="3">
    <source>
        <dbReference type="ARBA" id="ARBA00007837"/>
    </source>
</evidence>
<sequence>MTQWVYNFGAGRNEGRADMRNLLGGKGANLAEMAGIGLPVPPGFTITTELCTEFYRNDRTYPADLKPQVDAALALIEEAVGLRFGDGEKPLLVSVRSGARVSMPGMMDTVLNLGLNDETVQGLERSSGDPRFAWDSYRRFIQMYGSVVLGVSHHRFEEIIEDIKTEMNVLEDTALSAESWAHVVESYKDLVARETGKPFPQSPEDQLWGAIGAVFGSWMNPRANTYRRLHDIPADWGTAVNVQAMVFGNMGEDCATGVCFTRDPSTGENVFYGEYLVNAQGEDVVAGIRTPQPMSEARAKEGELSMERALPEAYRELLTVRDTLERHYRDMQDIEFTVQKNKLYMLQTRSGKRTAAASLRIAIEMAQEGRISHEEAIQRIQPSSLDQLLHPTLDPKAERVILARGLPASPGAAGGVIVFSADEVEARAARGEDTILVRIETSPEDVHGMHAARGVLTTRGGMTSHAAVVARGMGRACVAGCGGIRVDYAAQTLSAGNRTLKAGDWITLDGSTGEVFAGKVATIQPTLSGDFSTLMGWADSVRRLKVRANAETPEDAAMASKFGAEGIGLCRTEHMFFAPERIGAVRQMIMAENEAARRRALDTLLPFQREDFAALFRIMGDRPVTIRLLDPPLHEFLPHTEAELEELAREMGETLEAVKERHAALSESNPMLGHRGCRLGITFPEIYAMQARAIFEAAVLVGSETGRPVTPEIMIPLVGSEHELRVTRAEVEAVARDIVDKGGVAVDYTVGTMIELPRAALTADRIGEHADFFSFGTNDLTQTTFGLSRDDAGSFLPHYIEKGLLPRDPFVTIDREGVGALVRIAAEKSRAVRPGIKLGICGEHGGDPSSIEFCEQVGLDYVSCSPFRVPIARLAAAQAALQNRQKQTA</sequence>
<keyword evidence="8" id="KW-0547">Nucleotide-binding</keyword>
<dbReference type="NCBIfam" id="NF004531">
    <property type="entry name" value="PRK05878.1"/>
    <property type="match status" value="1"/>
</dbReference>
<dbReference type="SUPFAM" id="SSF51621">
    <property type="entry name" value="Phosphoenolpyruvate/pyruvate domain"/>
    <property type="match status" value="1"/>
</dbReference>
<dbReference type="NCBIfam" id="TIGR01828">
    <property type="entry name" value="pyru_phos_dikin"/>
    <property type="match status" value="1"/>
</dbReference>
<dbReference type="SUPFAM" id="SSF56059">
    <property type="entry name" value="Glutathione synthetase ATP-binding domain-like"/>
    <property type="match status" value="1"/>
</dbReference>